<protein>
    <submittedName>
        <fullName evidence="9">MFS transporter</fullName>
    </submittedName>
</protein>
<dbReference type="Pfam" id="PF07690">
    <property type="entry name" value="MFS_1"/>
    <property type="match status" value="1"/>
</dbReference>
<dbReference type="PANTHER" id="PTHR23514">
    <property type="entry name" value="BYPASS OF STOP CODON PROTEIN 6"/>
    <property type="match status" value="1"/>
</dbReference>
<evidence type="ECO:0000256" key="5">
    <source>
        <dbReference type="ARBA" id="ARBA00022989"/>
    </source>
</evidence>
<feature type="transmembrane region" description="Helical" evidence="7">
    <location>
        <begin position="130"/>
        <end position="153"/>
    </location>
</feature>
<keyword evidence="4 7" id="KW-0812">Transmembrane</keyword>
<dbReference type="Gene3D" id="1.20.1250.20">
    <property type="entry name" value="MFS general substrate transporter like domains"/>
    <property type="match status" value="1"/>
</dbReference>
<proteinExistence type="inferred from homology"/>
<dbReference type="SUPFAM" id="SSF103473">
    <property type="entry name" value="MFS general substrate transporter"/>
    <property type="match status" value="1"/>
</dbReference>
<feature type="transmembrane region" description="Helical" evidence="7">
    <location>
        <begin position="165"/>
        <end position="186"/>
    </location>
</feature>
<evidence type="ECO:0000259" key="8">
    <source>
        <dbReference type="PROSITE" id="PS50850"/>
    </source>
</evidence>
<dbReference type="InterPro" id="IPR051788">
    <property type="entry name" value="MFS_Transporter"/>
</dbReference>
<dbReference type="InterPro" id="IPR036259">
    <property type="entry name" value="MFS_trans_sf"/>
</dbReference>
<organism evidence="9 10">
    <name type="scientific">Actinotalea ferrariae CF5-4</name>
    <dbReference type="NCBI Taxonomy" id="948458"/>
    <lineage>
        <taxon>Bacteria</taxon>
        <taxon>Bacillati</taxon>
        <taxon>Actinomycetota</taxon>
        <taxon>Actinomycetes</taxon>
        <taxon>Micrococcales</taxon>
        <taxon>Cellulomonadaceae</taxon>
        <taxon>Actinotalea</taxon>
    </lineage>
</organism>
<keyword evidence="5 7" id="KW-1133">Transmembrane helix</keyword>
<dbReference type="PANTHER" id="PTHR23514:SF3">
    <property type="entry name" value="BYPASS OF STOP CODON PROTEIN 6"/>
    <property type="match status" value="1"/>
</dbReference>
<comment type="subcellular location">
    <subcellularLocation>
        <location evidence="1">Cell membrane</location>
        <topology evidence="1">Multi-pass membrane protein</topology>
    </subcellularLocation>
</comment>
<dbReference type="Proteomes" id="UP000019753">
    <property type="component" value="Unassembled WGS sequence"/>
</dbReference>
<feature type="non-terminal residue" evidence="9">
    <location>
        <position position="1"/>
    </location>
</feature>
<evidence type="ECO:0000256" key="4">
    <source>
        <dbReference type="ARBA" id="ARBA00022692"/>
    </source>
</evidence>
<dbReference type="PROSITE" id="PS50850">
    <property type="entry name" value="MFS"/>
    <property type="match status" value="1"/>
</dbReference>
<sequence>AAVVEAATQGGVVRRAGGSSAGTATARRPERRGPGFSRAFWFFWGAMLAGVAIEFSTTFWAAELVVSRTGAGPSVATATVSALVAGMTAARLVVGPLALRKSPEKLLLVAYAVAAVGFVVLWTATTPAVAVLGLVVAGLGYGAHYPLAVALVLRHAADRPDQAQATSTIGTGLAVALAPFLLGALADAFGSHTAFLLVPLLIAAGATSVALGLRTVLRTPADAHP</sequence>
<feature type="transmembrane region" description="Helical" evidence="7">
    <location>
        <begin position="39"/>
        <end position="62"/>
    </location>
</feature>
<evidence type="ECO:0000313" key="9">
    <source>
        <dbReference type="EMBL" id="EYR62635.1"/>
    </source>
</evidence>
<dbReference type="AlphaFoldDB" id="A0A021VRF8"/>
<dbReference type="GO" id="GO:0005886">
    <property type="term" value="C:plasma membrane"/>
    <property type="evidence" value="ECO:0007669"/>
    <property type="project" value="UniProtKB-SubCell"/>
</dbReference>
<dbReference type="OrthoDB" id="4350200at2"/>
<evidence type="ECO:0000256" key="3">
    <source>
        <dbReference type="ARBA" id="ARBA00022448"/>
    </source>
</evidence>
<evidence type="ECO:0000313" key="10">
    <source>
        <dbReference type="Proteomes" id="UP000019753"/>
    </source>
</evidence>
<evidence type="ECO:0000256" key="2">
    <source>
        <dbReference type="ARBA" id="ARBA00008335"/>
    </source>
</evidence>
<dbReference type="InterPro" id="IPR011701">
    <property type="entry name" value="MFS"/>
</dbReference>
<dbReference type="GO" id="GO:0022857">
    <property type="term" value="F:transmembrane transporter activity"/>
    <property type="evidence" value="ECO:0007669"/>
    <property type="project" value="InterPro"/>
</dbReference>
<reference evidence="9 10" key="1">
    <citation type="submission" date="2014-01" db="EMBL/GenBank/DDBJ databases">
        <title>Actinotalea ferrariae CF5-4.</title>
        <authorList>
            <person name="Chen F."/>
            <person name="Li Y."/>
            <person name="Wang G."/>
        </authorList>
    </citation>
    <scope>NUCLEOTIDE SEQUENCE [LARGE SCALE GENOMIC DNA]</scope>
    <source>
        <strain evidence="9 10">CF5-4</strain>
    </source>
</reference>
<keyword evidence="10" id="KW-1185">Reference proteome</keyword>
<dbReference type="RefSeq" id="WP_155855387.1">
    <property type="nucleotide sequence ID" value="NZ_AXCW01000199.1"/>
</dbReference>
<keyword evidence="6 7" id="KW-0472">Membrane</keyword>
<dbReference type="EMBL" id="AXCW01000199">
    <property type="protein sequence ID" value="EYR62635.1"/>
    <property type="molecule type" value="Genomic_DNA"/>
</dbReference>
<feature type="transmembrane region" description="Helical" evidence="7">
    <location>
        <begin position="74"/>
        <end position="94"/>
    </location>
</feature>
<evidence type="ECO:0000256" key="6">
    <source>
        <dbReference type="ARBA" id="ARBA00023136"/>
    </source>
</evidence>
<keyword evidence="3" id="KW-0813">Transport</keyword>
<name>A0A021VRF8_9CELL</name>
<gene>
    <name evidence="9" type="ORF">N866_06690</name>
</gene>
<feature type="domain" description="Major facilitator superfamily (MFS) profile" evidence="8">
    <location>
        <begin position="38"/>
        <end position="225"/>
    </location>
</feature>
<accession>A0A021VRF8</accession>
<evidence type="ECO:0000256" key="1">
    <source>
        <dbReference type="ARBA" id="ARBA00004651"/>
    </source>
</evidence>
<feature type="transmembrane region" description="Helical" evidence="7">
    <location>
        <begin position="192"/>
        <end position="213"/>
    </location>
</feature>
<feature type="transmembrane region" description="Helical" evidence="7">
    <location>
        <begin position="106"/>
        <end position="124"/>
    </location>
</feature>
<evidence type="ECO:0000256" key="7">
    <source>
        <dbReference type="SAM" id="Phobius"/>
    </source>
</evidence>
<comment type="caution">
    <text evidence="9">The sequence shown here is derived from an EMBL/GenBank/DDBJ whole genome shotgun (WGS) entry which is preliminary data.</text>
</comment>
<comment type="similarity">
    <text evidence="2">Belongs to the major facilitator superfamily.</text>
</comment>
<dbReference type="InterPro" id="IPR020846">
    <property type="entry name" value="MFS_dom"/>
</dbReference>